<proteinExistence type="predicted"/>
<feature type="non-terminal residue" evidence="2">
    <location>
        <position position="1"/>
    </location>
</feature>
<reference evidence="2 3" key="1">
    <citation type="journal article" date="2019" name="Genome Biol. Evol.">
        <title>Insights into the evolution of the New World diploid cottons (Gossypium, subgenus Houzingenia) based on genome sequencing.</title>
        <authorList>
            <person name="Grover C.E."/>
            <person name="Arick M.A. 2nd"/>
            <person name="Thrash A."/>
            <person name="Conover J.L."/>
            <person name="Sanders W.S."/>
            <person name="Peterson D.G."/>
            <person name="Frelichowski J.E."/>
            <person name="Scheffler J.A."/>
            <person name="Scheffler B.E."/>
            <person name="Wendel J.F."/>
        </authorList>
    </citation>
    <scope>NUCLEOTIDE SEQUENCE [LARGE SCALE GENOMIC DNA]</scope>
    <source>
        <strain evidence="2">6</strain>
        <tissue evidence="2">Leaf</tissue>
    </source>
</reference>
<dbReference type="AlphaFoldDB" id="A0A7J9J5B8"/>
<organism evidence="2 3">
    <name type="scientific">Gossypium armourianum</name>
    <dbReference type="NCBI Taxonomy" id="34283"/>
    <lineage>
        <taxon>Eukaryota</taxon>
        <taxon>Viridiplantae</taxon>
        <taxon>Streptophyta</taxon>
        <taxon>Embryophyta</taxon>
        <taxon>Tracheophyta</taxon>
        <taxon>Spermatophyta</taxon>
        <taxon>Magnoliopsida</taxon>
        <taxon>eudicotyledons</taxon>
        <taxon>Gunneridae</taxon>
        <taxon>Pentapetalae</taxon>
        <taxon>rosids</taxon>
        <taxon>malvids</taxon>
        <taxon>Malvales</taxon>
        <taxon>Malvaceae</taxon>
        <taxon>Malvoideae</taxon>
        <taxon>Gossypium</taxon>
    </lineage>
</organism>
<name>A0A7J9J5B8_9ROSI</name>
<keyword evidence="3" id="KW-1185">Reference proteome</keyword>
<dbReference type="Pfam" id="PF20167">
    <property type="entry name" value="Transposase_32"/>
    <property type="match status" value="1"/>
</dbReference>
<comment type="caution">
    <text evidence="2">The sequence shown here is derived from an EMBL/GenBank/DDBJ whole genome shotgun (WGS) entry which is preliminary data.</text>
</comment>
<evidence type="ECO:0000313" key="3">
    <source>
        <dbReference type="Proteomes" id="UP000593575"/>
    </source>
</evidence>
<sequence>DAIIYEFYASLKDRENRRQRGEILTHVTVKGKEVLVMPREICRFYDTLFYVNDYPEGLDLLTFKYIGMNWIINFLRQGHSEWTRQANNDVPLKFNHAIMYPTAKMWMQFISTRLFPTQNASNVTAFRAIMLYFILQKNEICVGR</sequence>
<accession>A0A7J9J5B8</accession>
<evidence type="ECO:0000313" key="2">
    <source>
        <dbReference type="EMBL" id="MBA0829556.1"/>
    </source>
</evidence>
<protein>
    <recommendedName>
        <fullName evidence="1">Putative plant transposon protein domain-containing protein</fullName>
    </recommendedName>
</protein>
<dbReference type="InterPro" id="IPR046796">
    <property type="entry name" value="Transposase_32_dom"/>
</dbReference>
<feature type="domain" description="Putative plant transposon protein" evidence="1">
    <location>
        <begin position="3"/>
        <end position="144"/>
    </location>
</feature>
<gene>
    <name evidence="2" type="ORF">Goarm_014154</name>
</gene>
<dbReference type="EMBL" id="JABFAE010000006">
    <property type="protein sequence ID" value="MBA0829556.1"/>
    <property type="molecule type" value="Genomic_DNA"/>
</dbReference>
<dbReference type="Proteomes" id="UP000593575">
    <property type="component" value="Unassembled WGS sequence"/>
</dbReference>
<evidence type="ECO:0000259" key="1">
    <source>
        <dbReference type="Pfam" id="PF20167"/>
    </source>
</evidence>